<dbReference type="InterPro" id="IPR005666">
    <property type="entry name" value="Sulph_transpt1"/>
</dbReference>
<keyword evidence="3" id="KW-0547">Nucleotide-binding</keyword>
<dbReference type="PANTHER" id="PTHR42781:SF4">
    <property type="entry name" value="SPERMIDINE_PUTRESCINE IMPORT ATP-BINDING PROTEIN POTA"/>
    <property type="match status" value="1"/>
</dbReference>
<evidence type="ECO:0000256" key="5">
    <source>
        <dbReference type="ARBA" id="ARBA00022967"/>
    </source>
</evidence>
<dbReference type="Gene3D" id="3.40.50.300">
    <property type="entry name" value="P-loop containing nucleotide triphosphate hydrolases"/>
    <property type="match status" value="1"/>
</dbReference>
<reference evidence="10" key="1">
    <citation type="journal article" date="2019" name="Int. J. Syst. Evol. Microbiol.">
        <title>The Global Catalogue of Microorganisms (GCM) 10K type strain sequencing project: providing services to taxonomists for standard genome sequencing and annotation.</title>
        <authorList>
            <consortium name="The Broad Institute Genomics Platform"/>
            <consortium name="The Broad Institute Genome Sequencing Center for Infectious Disease"/>
            <person name="Wu L."/>
            <person name="Ma J."/>
        </authorList>
    </citation>
    <scope>NUCLEOTIDE SEQUENCE [LARGE SCALE GENOMIC DNA]</scope>
    <source>
        <strain evidence="10">CCUG 54522</strain>
    </source>
</reference>
<dbReference type="SUPFAM" id="SSF50331">
    <property type="entry name" value="MOP-like"/>
    <property type="match status" value="1"/>
</dbReference>
<evidence type="ECO:0000256" key="2">
    <source>
        <dbReference type="ARBA" id="ARBA00022475"/>
    </source>
</evidence>
<dbReference type="NCBIfam" id="TIGR00968">
    <property type="entry name" value="3a0106s01"/>
    <property type="match status" value="1"/>
</dbReference>
<keyword evidence="5" id="KW-1278">Translocase</keyword>
<dbReference type="PROSITE" id="PS00211">
    <property type="entry name" value="ABC_TRANSPORTER_1"/>
    <property type="match status" value="1"/>
</dbReference>
<gene>
    <name evidence="9" type="ORF">ACFPYL_04355</name>
</gene>
<dbReference type="SUPFAM" id="SSF52540">
    <property type="entry name" value="P-loop containing nucleoside triphosphate hydrolases"/>
    <property type="match status" value="1"/>
</dbReference>
<organism evidence="9 10">
    <name type="scientific">Nocardioides hankookensis</name>
    <dbReference type="NCBI Taxonomy" id="443157"/>
    <lineage>
        <taxon>Bacteria</taxon>
        <taxon>Bacillati</taxon>
        <taxon>Actinomycetota</taxon>
        <taxon>Actinomycetes</taxon>
        <taxon>Propionibacteriales</taxon>
        <taxon>Nocardioidaceae</taxon>
        <taxon>Nocardioides</taxon>
    </lineage>
</organism>
<evidence type="ECO:0000313" key="9">
    <source>
        <dbReference type="EMBL" id="MFC6042290.1"/>
    </source>
</evidence>
<dbReference type="Proteomes" id="UP001596135">
    <property type="component" value="Unassembled WGS sequence"/>
</dbReference>
<keyword evidence="10" id="KW-1185">Reference proteome</keyword>
<name>A0ABW1LE62_9ACTN</name>
<dbReference type="Pfam" id="PF12857">
    <property type="entry name" value="TOBE_3"/>
    <property type="match status" value="1"/>
</dbReference>
<dbReference type="Pfam" id="PF00005">
    <property type="entry name" value="ABC_tran"/>
    <property type="match status" value="1"/>
</dbReference>
<protein>
    <submittedName>
        <fullName evidence="9">Sulfate/molybdate ABC transporter ATP-binding protein</fullName>
    </submittedName>
</protein>
<dbReference type="InterPro" id="IPR024765">
    <property type="entry name" value="TOBE-like"/>
</dbReference>
<evidence type="ECO:0000256" key="4">
    <source>
        <dbReference type="ARBA" id="ARBA00022840"/>
    </source>
</evidence>
<evidence type="ECO:0000256" key="3">
    <source>
        <dbReference type="ARBA" id="ARBA00022741"/>
    </source>
</evidence>
<dbReference type="InterPro" id="IPR003593">
    <property type="entry name" value="AAA+_ATPase"/>
</dbReference>
<keyword evidence="4 9" id="KW-0067">ATP-binding</keyword>
<evidence type="ECO:0000256" key="6">
    <source>
        <dbReference type="ARBA" id="ARBA00023032"/>
    </source>
</evidence>
<dbReference type="InterPro" id="IPR017871">
    <property type="entry name" value="ABC_transporter-like_CS"/>
</dbReference>
<evidence type="ECO:0000256" key="7">
    <source>
        <dbReference type="ARBA" id="ARBA00023136"/>
    </source>
</evidence>
<feature type="domain" description="ABC transporter" evidence="8">
    <location>
        <begin position="3"/>
        <end position="233"/>
    </location>
</feature>
<evidence type="ECO:0000256" key="1">
    <source>
        <dbReference type="ARBA" id="ARBA00022448"/>
    </source>
</evidence>
<proteinExistence type="predicted"/>
<evidence type="ECO:0000259" key="8">
    <source>
        <dbReference type="PROSITE" id="PS50893"/>
    </source>
</evidence>
<dbReference type="SMART" id="SM00382">
    <property type="entry name" value="AAA"/>
    <property type="match status" value="1"/>
</dbReference>
<accession>A0ABW1LE62</accession>
<dbReference type="GO" id="GO:0005524">
    <property type="term" value="F:ATP binding"/>
    <property type="evidence" value="ECO:0007669"/>
    <property type="project" value="UniProtKB-KW"/>
</dbReference>
<keyword evidence="2" id="KW-1003">Cell membrane</keyword>
<dbReference type="InterPro" id="IPR003439">
    <property type="entry name" value="ABC_transporter-like_ATP-bd"/>
</dbReference>
<dbReference type="Gene3D" id="2.40.50.100">
    <property type="match status" value="1"/>
</dbReference>
<dbReference type="InterPro" id="IPR050093">
    <property type="entry name" value="ABC_SmlMolc_Importer"/>
</dbReference>
<sequence length="326" mass="35241">MSIEIKGVNKKFGDFVALDDVNVSLPTGQLTALLGPSGGGKSTLLRIIAGLDSADSGTISIEGTNATELPPQKRNVGFVFQHYAVFKHMTVAKNVAFGLEIRKRPKAEVAAKVDELLRLVHLSQFAHRLPSQLSGGQRQRMALARALAVEPTVLLLDEPFGALDAKVRKELRDWLRRLHDEVHVTTVFVTHDQEEAMEVADEIVVINEGRVEQVGTPDQLYDEPANDFVMGFLGEITTLNGVMLRPHDVHISLAPQLPGAAEGTISRLLRVGFEVRATVLTDDGDEVTVVLTRTHARQLGLDTGVRVWVTAASGALTMPALSAAAG</sequence>
<dbReference type="EMBL" id="JBHSRJ010000002">
    <property type="protein sequence ID" value="MFC6042290.1"/>
    <property type="molecule type" value="Genomic_DNA"/>
</dbReference>
<dbReference type="PROSITE" id="PS50893">
    <property type="entry name" value="ABC_TRANSPORTER_2"/>
    <property type="match status" value="1"/>
</dbReference>
<keyword evidence="7" id="KW-0472">Membrane</keyword>
<keyword evidence="1" id="KW-0813">Transport</keyword>
<keyword evidence="6" id="KW-0764">Sulfate transport</keyword>
<evidence type="ECO:0000313" key="10">
    <source>
        <dbReference type="Proteomes" id="UP001596135"/>
    </source>
</evidence>
<dbReference type="PANTHER" id="PTHR42781">
    <property type="entry name" value="SPERMIDINE/PUTRESCINE IMPORT ATP-BINDING PROTEIN POTA"/>
    <property type="match status" value="1"/>
</dbReference>
<dbReference type="InterPro" id="IPR008995">
    <property type="entry name" value="Mo/tungstate-bd_C_term_dom"/>
</dbReference>
<dbReference type="CDD" id="cd03296">
    <property type="entry name" value="ABC_CysA_sulfate_importer"/>
    <property type="match status" value="1"/>
</dbReference>
<comment type="caution">
    <text evidence="9">The sequence shown here is derived from an EMBL/GenBank/DDBJ whole genome shotgun (WGS) entry which is preliminary data.</text>
</comment>
<dbReference type="RefSeq" id="WP_379150729.1">
    <property type="nucleotide sequence ID" value="NZ_JBHSRJ010000002.1"/>
</dbReference>
<dbReference type="InterPro" id="IPR027417">
    <property type="entry name" value="P-loop_NTPase"/>
</dbReference>